<dbReference type="Ensembl" id="ENSCCRT00015088508.1">
    <property type="protein sequence ID" value="ENSCCRP00015085726.1"/>
    <property type="gene ID" value="ENSCCRG00015034572.1"/>
</dbReference>
<reference evidence="2" key="1">
    <citation type="submission" date="2025-08" db="UniProtKB">
        <authorList>
            <consortium name="Ensembl"/>
        </authorList>
    </citation>
    <scope>IDENTIFICATION</scope>
</reference>
<protein>
    <submittedName>
        <fullName evidence="2">Uncharacterized protein</fullName>
    </submittedName>
</protein>
<evidence type="ECO:0000313" key="3">
    <source>
        <dbReference type="Proteomes" id="UP000694700"/>
    </source>
</evidence>
<proteinExistence type="predicted"/>
<dbReference type="Proteomes" id="UP000694700">
    <property type="component" value="Unplaced"/>
</dbReference>
<keyword evidence="1" id="KW-0732">Signal</keyword>
<dbReference type="AlphaFoldDB" id="A0A8C1XUP3"/>
<accession>A0A8C1XUP3</accession>
<evidence type="ECO:0000313" key="2">
    <source>
        <dbReference type="Ensembl" id="ENSCCRP00015085726.1"/>
    </source>
</evidence>
<feature type="signal peptide" evidence="1">
    <location>
        <begin position="1"/>
        <end position="23"/>
    </location>
</feature>
<sequence>MVCFWLHLFFVITWLSFWEPAEARRARFKPTLQKPKKSEAEKTTEKLAPGQNINIEQVYFNTLYAIAIKLIHFGTLNKKGTSFYRLTTATVVFKRAGKITMKLYGRCSMKSLLDKFKDHAFNLGLDSTENVLGKSYIFFFFFFFTSA</sequence>
<name>A0A8C1XUP3_CYPCA</name>
<evidence type="ECO:0000256" key="1">
    <source>
        <dbReference type="SAM" id="SignalP"/>
    </source>
</evidence>
<feature type="chain" id="PRO_5034421241" evidence="1">
    <location>
        <begin position="24"/>
        <end position="147"/>
    </location>
</feature>
<organism evidence="2 3">
    <name type="scientific">Cyprinus carpio</name>
    <name type="common">Common carp</name>
    <dbReference type="NCBI Taxonomy" id="7962"/>
    <lineage>
        <taxon>Eukaryota</taxon>
        <taxon>Metazoa</taxon>
        <taxon>Chordata</taxon>
        <taxon>Craniata</taxon>
        <taxon>Vertebrata</taxon>
        <taxon>Euteleostomi</taxon>
        <taxon>Actinopterygii</taxon>
        <taxon>Neopterygii</taxon>
        <taxon>Teleostei</taxon>
        <taxon>Ostariophysi</taxon>
        <taxon>Cypriniformes</taxon>
        <taxon>Cyprinidae</taxon>
        <taxon>Cyprininae</taxon>
        <taxon>Cyprinus</taxon>
    </lineage>
</organism>